<accession>A0ABV2KNT5</accession>
<comment type="caution">
    <text evidence="1">The sequence shown here is derived from an EMBL/GenBank/DDBJ whole genome shotgun (WGS) entry which is preliminary data.</text>
</comment>
<organism evidence="1 2">
    <name type="scientific">Aquamicrobium ahrensii</name>
    <dbReference type="NCBI Taxonomy" id="469551"/>
    <lineage>
        <taxon>Bacteria</taxon>
        <taxon>Pseudomonadati</taxon>
        <taxon>Pseudomonadota</taxon>
        <taxon>Alphaproteobacteria</taxon>
        <taxon>Hyphomicrobiales</taxon>
        <taxon>Phyllobacteriaceae</taxon>
        <taxon>Aquamicrobium</taxon>
    </lineage>
</organism>
<dbReference type="EMBL" id="JBEPMN010000012">
    <property type="protein sequence ID" value="MET3662507.1"/>
    <property type="molecule type" value="Genomic_DNA"/>
</dbReference>
<protein>
    <recommendedName>
        <fullName evidence="3">DUF2163 domain-containing protein</fullName>
    </recommendedName>
</protein>
<dbReference type="Proteomes" id="UP001549143">
    <property type="component" value="Unassembled WGS sequence"/>
</dbReference>
<name>A0ABV2KNT5_9HYPH</name>
<sequence>MALDPAVDAALESGQIAALDLIRFDLPGRDPVGYHMGGRPYTYNGLTYLPNRWLDMGEMRGDLGVAVSAREVVFSNIPTDDPNDLINILESLSYTNAPVIISHLAGVPETNAVLGVLASSIYEINEVRYEEGAADDSGESALTIIIELEPPGRSARGETLVMRAQEEQQFDNDPTDTCLEYASVVQTVPVEWGQRSG</sequence>
<keyword evidence="2" id="KW-1185">Reference proteome</keyword>
<evidence type="ECO:0000313" key="1">
    <source>
        <dbReference type="EMBL" id="MET3662507.1"/>
    </source>
</evidence>
<evidence type="ECO:0000313" key="2">
    <source>
        <dbReference type="Proteomes" id="UP001549143"/>
    </source>
</evidence>
<dbReference type="RefSeq" id="WP_354152360.1">
    <property type="nucleotide sequence ID" value="NZ_JBEPMN010000012.1"/>
</dbReference>
<evidence type="ECO:0008006" key="3">
    <source>
        <dbReference type="Google" id="ProtNLM"/>
    </source>
</evidence>
<proteinExistence type="predicted"/>
<gene>
    <name evidence="1" type="ORF">ABID44_002845</name>
</gene>
<reference evidence="1 2" key="1">
    <citation type="submission" date="2024-06" db="EMBL/GenBank/DDBJ databases">
        <title>Genomic Encyclopedia of Type Strains, Phase IV (KMG-IV): sequencing the most valuable type-strain genomes for metagenomic binning, comparative biology and taxonomic classification.</title>
        <authorList>
            <person name="Goeker M."/>
        </authorList>
    </citation>
    <scope>NUCLEOTIDE SEQUENCE [LARGE SCALE GENOMIC DNA]</scope>
    <source>
        <strain evidence="1 2">DSM 19730</strain>
    </source>
</reference>